<dbReference type="RefSeq" id="XP_014180478.1">
    <property type="nucleotide sequence ID" value="XM_014325003.1"/>
</dbReference>
<dbReference type="InterPro" id="IPR044868">
    <property type="entry name" value="Rpn13/ADRM1_Pru"/>
</dbReference>
<comment type="subcellular location">
    <subcellularLocation>
        <location evidence="2">Cytoplasm</location>
    </subcellularLocation>
    <subcellularLocation>
        <location evidence="1">Nucleus</location>
    </subcellularLocation>
</comment>
<feature type="domain" description="Pru" evidence="8">
    <location>
        <begin position="1"/>
        <end position="119"/>
    </location>
</feature>
<dbReference type="Pfam" id="PF16550">
    <property type="entry name" value="RPN13_C"/>
    <property type="match status" value="1"/>
</dbReference>
<dbReference type="VEuPathDB" id="FungiDB:A1Q1_01995"/>
<dbReference type="Gene3D" id="2.30.29.70">
    <property type="entry name" value="Proteasomal ubiquitin receptor Rpn13/ADRM1"/>
    <property type="match status" value="1"/>
</dbReference>
<feature type="region of interest" description="Disordered" evidence="6">
    <location>
        <begin position="118"/>
        <end position="175"/>
    </location>
</feature>
<organism evidence="9 10">
    <name type="scientific">Trichosporon asahii var. asahii (strain ATCC 90039 / CBS 2479 / JCM 2466 / KCTC 7840 / NBRC 103889/ NCYC 2677 / UAMH 7654)</name>
    <name type="common">Yeast</name>
    <dbReference type="NCBI Taxonomy" id="1186058"/>
    <lineage>
        <taxon>Eukaryota</taxon>
        <taxon>Fungi</taxon>
        <taxon>Dikarya</taxon>
        <taxon>Basidiomycota</taxon>
        <taxon>Agaricomycotina</taxon>
        <taxon>Tremellomycetes</taxon>
        <taxon>Trichosporonales</taxon>
        <taxon>Trichosporonaceae</taxon>
        <taxon>Trichosporon</taxon>
    </lineage>
</organism>
<accession>J4UCW9</accession>
<comment type="caution">
    <text evidence="9">The sequence shown here is derived from an EMBL/GenBank/DDBJ whole genome shotgun (WGS) entry which is preliminary data.</text>
</comment>
<feature type="compositionally biased region" description="Low complexity" evidence="6">
    <location>
        <begin position="141"/>
        <end position="169"/>
    </location>
</feature>
<dbReference type="InterPro" id="IPR006773">
    <property type="entry name" value="Rpn13/ADRM1"/>
</dbReference>
<keyword evidence="4" id="KW-0647">Proteasome</keyword>
<feature type="compositionally biased region" description="Basic and acidic residues" evidence="6">
    <location>
        <begin position="292"/>
        <end position="314"/>
    </location>
</feature>
<dbReference type="Pfam" id="PF04683">
    <property type="entry name" value="Rpn13_ADRM1_Pru"/>
    <property type="match status" value="1"/>
</dbReference>
<dbReference type="InterPro" id="IPR038108">
    <property type="entry name" value="RPN13_DEUBAD_sf"/>
</dbReference>
<dbReference type="PANTHER" id="PTHR12225">
    <property type="entry name" value="ADHESION REGULATING MOLECULE 1 110 KDA CELL MEMBRANE GLYCOPROTEIN"/>
    <property type="match status" value="1"/>
</dbReference>
<dbReference type="GO" id="GO:0061133">
    <property type="term" value="F:endopeptidase activator activity"/>
    <property type="evidence" value="ECO:0007669"/>
    <property type="project" value="TreeGrafter"/>
</dbReference>
<dbReference type="EMBL" id="ALBS01000185">
    <property type="protein sequence ID" value="EJT48900.1"/>
    <property type="molecule type" value="Genomic_DNA"/>
</dbReference>
<dbReference type="GeneID" id="25985509"/>
<dbReference type="PANTHER" id="PTHR12225:SF0">
    <property type="entry name" value="PROTEASOMAL UBIQUITIN RECEPTOR ADRM1"/>
    <property type="match status" value="1"/>
</dbReference>
<proteinExistence type="predicted"/>
<evidence type="ECO:0000256" key="4">
    <source>
        <dbReference type="ARBA" id="ARBA00022942"/>
    </source>
</evidence>
<dbReference type="OrthoDB" id="340431at2759"/>
<dbReference type="PROSITE" id="PS51916">
    <property type="entry name" value="DEUBAD"/>
    <property type="match status" value="1"/>
</dbReference>
<dbReference type="KEGG" id="tasa:A1Q1_01995"/>
<feature type="region of interest" description="Disordered" evidence="6">
    <location>
        <begin position="290"/>
        <end position="314"/>
    </location>
</feature>
<gene>
    <name evidence="9" type="ORF">A1Q1_01995</name>
</gene>
<evidence type="ECO:0000313" key="9">
    <source>
        <dbReference type="EMBL" id="EJT48900.1"/>
    </source>
</evidence>
<dbReference type="Proteomes" id="UP000002748">
    <property type="component" value="Unassembled WGS sequence"/>
</dbReference>
<evidence type="ECO:0000259" key="8">
    <source>
        <dbReference type="PROSITE" id="PS51917"/>
    </source>
</evidence>
<sequence length="314" mass="33631">MSTVRIPAGRSYRRPNTKFVDASPEKGIIEVIPDSGMVSLVWRNKETDRAEDELLIFPGEAVFERVKQDPSGRSWVLRFVESKQTHFTGADSQFWLQRGTLGAPDARAVTDISELLKDGNYRPGSAPVPEGIFPKPGGGEKAAPAAEKSSAAEGSSAAAGSSSAAASSSKDAKSGDKNESMAALLANWADAHLPLSEDASLVDILSPATVGKLLDSDATLAPRLAQHLPPDLKLPDGADPKTKHGLMQVVGTPQFRDAVQSLEMALRNGMTPQSIMPWIQSEKSGVKGFVDALRKGHTKEDKEDKKDDDKMDTD</sequence>
<evidence type="ECO:0000256" key="3">
    <source>
        <dbReference type="ARBA" id="ARBA00022490"/>
    </source>
</evidence>
<reference evidence="9 10" key="1">
    <citation type="journal article" date="2012" name="Eukaryot. Cell">
        <title>Draft genome sequence of CBS 2479, the standard type strain of Trichosporon asahii.</title>
        <authorList>
            <person name="Yang R.Y."/>
            <person name="Li H.T."/>
            <person name="Zhu H."/>
            <person name="Zhou G.P."/>
            <person name="Wang M."/>
            <person name="Wang L."/>
        </authorList>
    </citation>
    <scope>NUCLEOTIDE SEQUENCE [LARGE SCALE GENOMIC DNA]</scope>
    <source>
        <strain evidence="10">ATCC 90039 / CBS 2479 / JCM 2466 / KCTC 7840 / NCYC 2677 / UAMH 7654</strain>
    </source>
</reference>
<evidence type="ECO:0000256" key="1">
    <source>
        <dbReference type="ARBA" id="ARBA00004123"/>
    </source>
</evidence>
<dbReference type="HOGENOM" id="CLU_041798_0_1_1"/>
<dbReference type="InterPro" id="IPR038633">
    <property type="entry name" value="Rpn13/ADRM1_Pru_sf"/>
</dbReference>
<dbReference type="AlphaFoldDB" id="J4UCW9"/>
<evidence type="ECO:0000256" key="5">
    <source>
        <dbReference type="ARBA" id="ARBA00023242"/>
    </source>
</evidence>
<dbReference type="Gene3D" id="1.10.2020.20">
    <property type="match status" value="1"/>
</dbReference>
<evidence type="ECO:0000256" key="2">
    <source>
        <dbReference type="ARBA" id="ARBA00004496"/>
    </source>
</evidence>
<evidence type="ECO:0000259" key="7">
    <source>
        <dbReference type="PROSITE" id="PS51916"/>
    </source>
</evidence>
<protein>
    <submittedName>
        <fullName evidence="9">Uncharacterized protein</fullName>
    </submittedName>
</protein>
<dbReference type="GO" id="GO:0008541">
    <property type="term" value="C:proteasome regulatory particle, lid subcomplex"/>
    <property type="evidence" value="ECO:0007669"/>
    <property type="project" value="TreeGrafter"/>
</dbReference>
<evidence type="ECO:0000256" key="6">
    <source>
        <dbReference type="SAM" id="MobiDB-lite"/>
    </source>
</evidence>
<feature type="domain" description="DEUBAD" evidence="7">
    <location>
        <begin position="192"/>
        <end position="307"/>
    </location>
</feature>
<dbReference type="InterPro" id="IPR044867">
    <property type="entry name" value="DEUBAD_dom"/>
</dbReference>
<evidence type="ECO:0000313" key="10">
    <source>
        <dbReference type="Proteomes" id="UP000002748"/>
    </source>
</evidence>
<dbReference type="GO" id="GO:0070628">
    <property type="term" value="F:proteasome binding"/>
    <property type="evidence" value="ECO:0007669"/>
    <property type="project" value="TreeGrafter"/>
</dbReference>
<name>J4UCW9_TRIAS</name>
<dbReference type="GO" id="GO:0005634">
    <property type="term" value="C:nucleus"/>
    <property type="evidence" value="ECO:0007669"/>
    <property type="project" value="UniProtKB-SubCell"/>
</dbReference>
<keyword evidence="3" id="KW-0963">Cytoplasm</keyword>
<dbReference type="GO" id="GO:0005737">
    <property type="term" value="C:cytoplasm"/>
    <property type="evidence" value="ECO:0007669"/>
    <property type="project" value="UniProtKB-SubCell"/>
</dbReference>
<dbReference type="PROSITE" id="PS51917">
    <property type="entry name" value="PRU"/>
    <property type="match status" value="1"/>
</dbReference>
<dbReference type="InterPro" id="IPR032368">
    <property type="entry name" value="RPN13_DEUBAD"/>
</dbReference>
<keyword evidence="5" id="KW-0539">Nucleus</keyword>